<evidence type="ECO:0000313" key="2">
    <source>
        <dbReference type="EMBL" id="MBB5842908.1"/>
    </source>
</evidence>
<accession>A0A841AKN5</accession>
<gene>
    <name evidence="2" type="ORF">HD599_001231</name>
</gene>
<dbReference type="RefSeq" id="WP_184234759.1">
    <property type="nucleotide sequence ID" value="NZ_JACHMJ010000001.1"/>
</dbReference>
<keyword evidence="1" id="KW-0812">Transmembrane</keyword>
<feature type="transmembrane region" description="Helical" evidence="1">
    <location>
        <begin position="12"/>
        <end position="30"/>
    </location>
</feature>
<dbReference type="EMBL" id="JACHMJ010000001">
    <property type="protein sequence ID" value="MBB5842908.1"/>
    <property type="molecule type" value="Genomic_DNA"/>
</dbReference>
<organism evidence="2 3">
    <name type="scientific">Conyzicola lurida</name>
    <dbReference type="NCBI Taxonomy" id="1172621"/>
    <lineage>
        <taxon>Bacteria</taxon>
        <taxon>Bacillati</taxon>
        <taxon>Actinomycetota</taxon>
        <taxon>Actinomycetes</taxon>
        <taxon>Micrococcales</taxon>
        <taxon>Microbacteriaceae</taxon>
        <taxon>Conyzicola</taxon>
    </lineage>
</organism>
<keyword evidence="1" id="KW-1133">Transmembrane helix</keyword>
<dbReference type="Proteomes" id="UP000536685">
    <property type="component" value="Unassembled WGS sequence"/>
</dbReference>
<feature type="transmembrane region" description="Helical" evidence="1">
    <location>
        <begin position="106"/>
        <end position="128"/>
    </location>
</feature>
<feature type="transmembrane region" description="Helical" evidence="1">
    <location>
        <begin position="242"/>
        <end position="262"/>
    </location>
</feature>
<sequence length="274" mass="29833">MTDAVRTATRVVAAVIIPFLVVASVLLYLLPTTTGELFAWTIEPRLSAMFLGCAYIGGIWFFGRVLRARRWHHVKYGFPAVILFASLLGIATLLHWDRFHFGHISFITWTTLYLTTPFAVLAVTLRNWDADPATPDRGDFAIPLPARALLAVVGAASLVCGLTLFAVPTLATEAWAWSLTPLTARVVGAILTLPGAVNLFLLRDARWSAFRLIFQAQLVSLGFIVLALVIARADLVGPRPVVAALIVGLVGSLLAYVAFYAYCERRRAPSAVGE</sequence>
<evidence type="ECO:0000313" key="3">
    <source>
        <dbReference type="Proteomes" id="UP000536685"/>
    </source>
</evidence>
<protein>
    <submittedName>
        <fullName evidence="2">Uncharacterized protein</fullName>
    </submittedName>
</protein>
<proteinExistence type="predicted"/>
<feature type="transmembrane region" description="Helical" evidence="1">
    <location>
        <begin position="182"/>
        <end position="202"/>
    </location>
</feature>
<reference evidence="2 3" key="1">
    <citation type="submission" date="2020-08" db="EMBL/GenBank/DDBJ databases">
        <title>Sequencing the genomes of 1000 actinobacteria strains.</title>
        <authorList>
            <person name="Klenk H.-P."/>
        </authorList>
    </citation>
    <scope>NUCLEOTIDE SEQUENCE [LARGE SCALE GENOMIC DNA]</scope>
    <source>
        <strain evidence="2 3">DSM 105784</strain>
    </source>
</reference>
<keyword evidence="3" id="KW-1185">Reference proteome</keyword>
<name>A0A841AKN5_9MICO</name>
<dbReference type="AlphaFoldDB" id="A0A841AKN5"/>
<keyword evidence="1" id="KW-0472">Membrane</keyword>
<feature type="transmembrane region" description="Helical" evidence="1">
    <location>
        <begin position="148"/>
        <end position="170"/>
    </location>
</feature>
<feature type="transmembrane region" description="Helical" evidence="1">
    <location>
        <begin position="74"/>
        <end position="94"/>
    </location>
</feature>
<feature type="transmembrane region" description="Helical" evidence="1">
    <location>
        <begin position="42"/>
        <end position="62"/>
    </location>
</feature>
<feature type="transmembrane region" description="Helical" evidence="1">
    <location>
        <begin position="209"/>
        <end position="230"/>
    </location>
</feature>
<evidence type="ECO:0000256" key="1">
    <source>
        <dbReference type="SAM" id="Phobius"/>
    </source>
</evidence>
<comment type="caution">
    <text evidence="2">The sequence shown here is derived from an EMBL/GenBank/DDBJ whole genome shotgun (WGS) entry which is preliminary data.</text>
</comment>